<evidence type="ECO:0000313" key="1">
    <source>
        <dbReference type="EMBL" id="KAJ5078927.1"/>
    </source>
</evidence>
<dbReference type="AlphaFoldDB" id="A0A9Q0RG77"/>
<accession>A0A9Q0RG77</accession>
<reference evidence="1" key="1">
    <citation type="submission" date="2022-10" db="EMBL/GenBank/DDBJ databases">
        <title>Novel sulphate-reducing endosymbionts in the free-living metamonad Anaeramoeba.</title>
        <authorList>
            <person name="Jerlstrom-Hultqvist J."/>
            <person name="Cepicka I."/>
            <person name="Gallot-Lavallee L."/>
            <person name="Salas-Leiva D."/>
            <person name="Curtis B.A."/>
            <person name="Zahonova K."/>
            <person name="Pipaliya S."/>
            <person name="Dacks J."/>
            <person name="Roger A.J."/>
        </authorList>
    </citation>
    <scope>NUCLEOTIDE SEQUENCE</scope>
    <source>
        <strain evidence="1">BMAN</strain>
    </source>
</reference>
<protein>
    <submittedName>
        <fullName evidence="1">Uncharacterized protein</fullName>
    </submittedName>
</protein>
<dbReference type="EMBL" id="JAPDFW010000044">
    <property type="protein sequence ID" value="KAJ5078927.1"/>
    <property type="molecule type" value="Genomic_DNA"/>
</dbReference>
<proteinExistence type="predicted"/>
<organism evidence="1 2">
    <name type="scientific">Anaeramoeba ignava</name>
    <name type="common">Anaerobic marine amoeba</name>
    <dbReference type="NCBI Taxonomy" id="1746090"/>
    <lineage>
        <taxon>Eukaryota</taxon>
        <taxon>Metamonada</taxon>
        <taxon>Anaeramoebidae</taxon>
        <taxon>Anaeramoeba</taxon>
    </lineage>
</organism>
<name>A0A9Q0RG77_ANAIG</name>
<keyword evidence="2" id="KW-1185">Reference proteome</keyword>
<dbReference type="Proteomes" id="UP001149090">
    <property type="component" value="Unassembled WGS sequence"/>
</dbReference>
<gene>
    <name evidence="1" type="ORF">M0811_04650</name>
</gene>
<comment type="caution">
    <text evidence="1">The sequence shown here is derived from an EMBL/GenBank/DDBJ whole genome shotgun (WGS) entry which is preliminary data.</text>
</comment>
<evidence type="ECO:0000313" key="2">
    <source>
        <dbReference type="Proteomes" id="UP001149090"/>
    </source>
</evidence>
<sequence length="184" mass="22014">MDNILAQISRKKYNSNKKFVQIPISLFDQLTEMKTQLNFKSLGDVIQHLFNNFQNIQIISEDTDPKFKFCETEVFSRGKRKKDYGESDIIEKISLFKVARSLTINVIGDKWETFLKAENIILEQSDLRDTICRFFIQLKRKDGKEYKLKTYRSYCSNLLSFLNQKKLDSLIKFLKKFFFFFFFK</sequence>